<dbReference type="EMBL" id="PNEN01000346">
    <property type="protein sequence ID" value="PPJ59854.1"/>
    <property type="molecule type" value="Genomic_DNA"/>
</dbReference>
<dbReference type="OrthoDB" id="3365399at2759"/>
<dbReference type="InterPro" id="IPR029071">
    <property type="entry name" value="Ubiquitin-like_domsf"/>
</dbReference>
<accession>A0A2S6CJE3</accession>
<reference evidence="5" key="1">
    <citation type="journal article" date="2017" name="bioRxiv">
        <title>Conservation of a gene cluster reveals novel cercosporin biosynthetic mechanisms and extends production to the genus Colletotrichum.</title>
        <authorList>
            <person name="de Jonge R."/>
            <person name="Ebert M.K."/>
            <person name="Huitt-Roehl C.R."/>
            <person name="Pal P."/>
            <person name="Suttle J.C."/>
            <person name="Spanner R.E."/>
            <person name="Neubauer J.D."/>
            <person name="Jurick W.M.II."/>
            <person name="Stott K.A."/>
            <person name="Secor G.A."/>
            <person name="Thomma B.P.H.J."/>
            <person name="Van de Peer Y."/>
            <person name="Townsend C.A."/>
            <person name="Bolton M.D."/>
        </authorList>
    </citation>
    <scope>NUCLEOTIDE SEQUENCE [LARGE SCALE GENOMIC DNA]</scope>
    <source>
        <strain evidence="5">CBS538.71</strain>
    </source>
</reference>
<protein>
    <recommendedName>
        <fullName evidence="3">Rad60/SUMO-like domain-containing protein</fullName>
    </recommendedName>
</protein>
<gene>
    <name evidence="4" type="ORF">CBER1_04930</name>
</gene>
<dbReference type="Pfam" id="PF11976">
    <property type="entry name" value="Rad60-SLD"/>
    <property type="match status" value="1"/>
</dbReference>
<proteinExistence type="predicted"/>
<dbReference type="Gene3D" id="3.10.20.90">
    <property type="entry name" value="Phosphatidylinositol 3-kinase Catalytic Subunit, Chain A, domain 1"/>
    <property type="match status" value="1"/>
</dbReference>
<feature type="compositionally biased region" description="Acidic residues" evidence="1">
    <location>
        <begin position="362"/>
        <end position="372"/>
    </location>
</feature>
<name>A0A2S6CJE3_9PEZI</name>
<dbReference type="InterPro" id="IPR022617">
    <property type="entry name" value="Rad60/SUMO-like_dom"/>
</dbReference>
<feature type="chain" id="PRO_5015726688" description="Rad60/SUMO-like domain-containing protein" evidence="2">
    <location>
        <begin position="19"/>
        <end position="630"/>
    </location>
</feature>
<keyword evidence="5" id="KW-1185">Reference proteome</keyword>
<keyword evidence="2" id="KW-0732">Signal</keyword>
<comment type="caution">
    <text evidence="4">The sequence shown here is derived from an EMBL/GenBank/DDBJ whole genome shotgun (WGS) entry which is preliminary data.</text>
</comment>
<evidence type="ECO:0000313" key="4">
    <source>
        <dbReference type="EMBL" id="PPJ59854.1"/>
    </source>
</evidence>
<feature type="compositionally biased region" description="Acidic residues" evidence="1">
    <location>
        <begin position="297"/>
        <end position="310"/>
    </location>
</feature>
<evidence type="ECO:0000256" key="2">
    <source>
        <dbReference type="SAM" id="SignalP"/>
    </source>
</evidence>
<feature type="compositionally biased region" description="Basic and acidic residues" evidence="1">
    <location>
        <begin position="219"/>
        <end position="241"/>
    </location>
</feature>
<evidence type="ECO:0000256" key="1">
    <source>
        <dbReference type="SAM" id="MobiDB-lite"/>
    </source>
</evidence>
<organism evidence="4 5">
    <name type="scientific">Cercospora berteroae</name>
    <dbReference type="NCBI Taxonomy" id="357750"/>
    <lineage>
        <taxon>Eukaryota</taxon>
        <taxon>Fungi</taxon>
        <taxon>Dikarya</taxon>
        <taxon>Ascomycota</taxon>
        <taxon>Pezizomycotina</taxon>
        <taxon>Dothideomycetes</taxon>
        <taxon>Dothideomycetidae</taxon>
        <taxon>Mycosphaerellales</taxon>
        <taxon>Mycosphaerellaceae</taxon>
        <taxon>Cercospora</taxon>
    </lineage>
</organism>
<dbReference type="SUPFAM" id="SSF54236">
    <property type="entry name" value="Ubiquitin-like"/>
    <property type="match status" value="1"/>
</dbReference>
<sequence>MALPSVFWIFSLLLTCHAQHNQLSRGQNLTVSFGPDNGTECPNTEDSASLTFSTGSIPLGDTCYNLDEIFSPLNTLNASGYHDYPGILWAASNAPIQYSLTNPSAYSPSTNYSRIRYSQTNVTGNGEQGEGKYAALRLPSLCSTFNSLLLIASTSRDIHFTHHSCYRRNILQLPAGAAITTMSFFKAPSWAKTQTKADSDDEDDDQDLFSHSKNFMAIQRDRVEQEKRRKERAKQKEEEKAQRRKDKAAKTDSKSGVKRESLERGPQGEPVKKRRINSEESSKLLASVGIKPVTIDSDTEDEQIVYEPEDSLPIRRSPRSKRTKEAGAGSRRRSTLGRTEQDAETESEVEIVKSTTKPAPVVEEEEEEDSDPEIAALQRKAREKHRLKKQQEELRSATPGAGNSEGDNLSGLPTPPPPDPIISLFITTDIPDAVELLVKRKMSQDLGTVRRAWCGKHGFPQDFGDKVFFTWNGIRMYDFTTCKRLGLEVDPEGNVVRADQRDADGAAQVHVVATTQELLDKQKAEKARQAKAESAPYEPEVEIEAAAEEEQQQKAEVKIVVRAKDQRPVHVKVFSTTKISKIINYAKKQMGVSADQPAYLSFDGDCLDPDDVVGNTEMEDLENVDLVLGE</sequence>
<feature type="region of interest" description="Disordered" evidence="1">
    <location>
        <begin position="195"/>
        <end position="420"/>
    </location>
</feature>
<evidence type="ECO:0000259" key="3">
    <source>
        <dbReference type="Pfam" id="PF11976"/>
    </source>
</evidence>
<evidence type="ECO:0000313" key="5">
    <source>
        <dbReference type="Proteomes" id="UP000237631"/>
    </source>
</evidence>
<feature type="compositionally biased region" description="Basic and acidic residues" evidence="1">
    <location>
        <begin position="248"/>
        <end position="263"/>
    </location>
</feature>
<dbReference type="AlphaFoldDB" id="A0A2S6CJE3"/>
<feature type="domain" description="Rad60/SUMO-like" evidence="3">
    <location>
        <begin position="558"/>
        <end position="628"/>
    </location>
</feature>
<dbReference type="Proteomes" id="UP000237631">
    <property type="component" value="Unassembled WGS sequence"/>
</dbReference>
<feature type="signal peptide" evidence="2">
    <location>
        <begin position="1"/>
        <end position="18"/>
    </location>
</feature>
<feature type="compositionally biased region" description="Basic residues" evidence="1">
    <location>
        <begin position="379"/>
        <end position="388"/>
    </location>
</feature>
<dbReference type="CDD" id="cd17080">
    <property type="entry name" value="Ubl_SLD2_Esc2_like"/>
    <property type="match status" value="1"/>
</dbReference>